<dbReference type="EMBL" id="VJSY01000071">
    <property type="protein sequence ID" value="MDR8757774.1"/>
    <property type="molecule type" value="Genomic_DNA"/>
</dbReference>
<comment type="caution">
    <text evidence="1">The sequence shown here is derived from an EMBL/GenBank/DDBJ whole genome shotgun (WGS) entry which is preliminary data.</text>
</comment>
<proteinExistence type="predicted"/>
<evidence type="ECO:0000313" key="2">
    <source>
        <dbReference type="Proteomes" id="UP001248067"/>
    </source>
</evidence>
<keyword evidence="2" id="KW-1185">Reference proteome</keyword>
<accession>A0ABU2EDY3</accession>
<evidence type="ECO:0000313" key="1">
    <source>
        <dbReference type="EMBL" id="MDR8757774.1"/>
    </source>
</evidence>
<name>A0ABU2EDY3_9BURK</name>
<gene>
    <name evidence="1" type="ORF">FEQ00_06234</name>
</gene>
<reference evidence="1 2" key="1">
    <citation type="submission" date="2019-06" db="EMBL/GenBank/DDBJ databases">
        <title>Evolution of Burkholderia multivorans in the lungs of Cystic Fibrosis patients.</title>
        <authorList>
            <person name="Moreira L.M."/>
        </authorList>
    </citation>
    <scope>NUCLEOTIDE SEQUENCE [LARGE SCALE GENOMIC DNA]</scope>
    <source>
        <strain evidence="1 2">VC13239</strain>
    </source>
</reference>
<organism evidence="1 2">
    <name type="scientific">Burkholderia pseudomultivorans</name>
    <dbReference type="NCBI Taxonomy" id="1207504"/>
    <lineage>
        <taxon>Bacteria</taxon>
        <taxon>Pseudomonadati</taxon>
        <taxon>Pseudomonadota</taxon>
        <taxon>Betaproteobacteria</taxon>
        <taxon>Burkholderiales</taxon>
        <taxon>Burkholderiaceae</taxon>
        <taxon>Burkholderia</taxon>
        <taxon>Burkholderia cepacia complex</taxon>
    </lineage>
</organism>
<protein>
    <submittedName>
        <fullName evidence="1">Uncharacterized protein</fullName>
    </submittedName>
</protein>
<dbReference type="Proteomes" id="UP001248067">
    <property type="component" value="Unassembled WGS sequence"/>
</dbReference>
<dbReference type="RefSeq" id="WP_175897087.1">
    <property type="nucleotide sequence ID" value="NZ_CADFDQ010000031.1"/>
</dbReference>
<sequence>MTNTTARAPFYWMRPAERTTLARTTEQAFEEAKSTVAAFIHQTDRDDGRMTERDFLDRYGYPASWDNEVPQPRQRPTPAAVAEAMLRCTAGSSDEMDAGLFEGFDHD</sequence>